<feature type="transmembrane region" description="Helical" evidence="10">
    <location>
        <begin position="488"/>
        <end position="510"/>
    </location>
</feature>
<feature type="compositionally biased region" description="Polar residues" evidence="9">
    <location>
        <begin position="283"/>
        <end position="293"/>
    </location>
</feature>
<evidence type="ECO:0000256" key="7">
    <source>
        <dbReference type="ARBA" id="ARBA00035120"/>
    </source>
</evidence>
<evidence type="ECO:0000256" key="2">
    <source>
        <dbReference type="ARBA" id="ARBA00004651"/>
    </source>
</evidence>
<keyword evidence="6 10" id="KW-0472">Membrane</keyword>
<evidence type="ECO:0000256" key="10">
    <source>
        <dbReference type="SAM" id="Phobius"/>
    </source>
</evidence>
<dbReference type="Pfam" id="PF02537">
    <property type="entry name" value="CRCB"/>
    <property type="match status" value="2"/>
</dbReference>
<dbReference type="OrthoDB" id="409792at2759"/>
<comment type="subcellular location">
    <subcellularLocation>
        <location evidence="2">Cell membrane</location>
        <topology evidence="2">Multi-pass membrane protein</topology>
    </subcellularLocation>
</comment>
<feature type="transmembrane region" description="Helical" evidence="10">
    <location>
        <begin position="562"/>
        <end position="584"/>
    </location>
</feature>
<evidence type="ECO:0000256" key="3">
    <source>
        <dbReference type="ARBA" id="ARBA00022475"/>
    </source>
</evidence>
<evidence type="ECO:0000256" key="9">
    <source>
        <dbReference type="SAM" id="MobiDB-lite"/>
    </source>
</evidence>
<comment type="similarity">
    <text evidence="7">Belongs to the fluoride channel Fluc/FEX (TC 1.A.43) family.</text>
</comment>
<comment type="function">
    <text evidence="1">Fluoride channel required for the rapid expulsion of cytoplasmic fluoride.</text>
</comment>
<dbReference type="GO" id="GO:1903425">
    <property type="term" value="F:fluoride transmembrane transporter activity"/>
    <property type="evidence" value="ECO:0007669"/>
    <property type="project" value="TreeGrafter"/>
</dbReference>
<protein>
    <submittedName>
        <fullName evidence="11">Fluoride export 1</fullName>
    </submittedName>
</protein>
<dbReference type="AlphaFoldDB" id="A0A9P7AUJ6"/>
<name>A0A9P7AUJ6_9HELO</name>
<evidence type="ECO:0000256" key="6">
    <source>
        <dbReference type="ARBA" id="ARBA00023136"/>
    </source>
</evidence>
<gene>
    <name evidence="11" type="ORF">D0Z07_7430</name>
</gene>
<dbReference type="EMBL" id="VNKQ01000015">
    <property type="protein sequence ID" value="KAG0646516.1"/>
    <property type="molecule type" value="Genomic_DNA"/>
</dbReference>
<evidence type="ECO:0000256" key="4">
    <source>
        <dbReference type="ARBA" id="ARBA00022692"/>
    </source>
</evidence>
<sequence length="594" mass="65226">MSNPPESFSVWAFKSSIPKDTRQPTLGHDNVTILVPDVDSLLARQIQDEMAHDRESEAYSMPEEYWSLDELAAPRPLEASQRGHLHGNEANEQPFKENPSRRGSKKSVHHDARASSDLYDIPDDFANLDELASPSPVQNPHERHIYSQEYLEEQRSQGQDYERNAEQEFGESSHRQAPVDEAEAETKTRTARISQASRFVTELYVVSYLISFSILGTLARLGLQALTAYPGSPVITSELWANFGGSIIMGCLSEDRKLFRNHGKNENDKTDKERREDSDDSQETVGTMVQTDNHSPEDPERGAIEMQKSHNAMKKTIPLYIGLTTGFCGSFTSFSSFIRDVFLQLANQPPAIPLRSGSVSASPRNGGYSFMAVLAVIIFTVCLCLSGLKGGAHLGIALERFIPSLPKFLTRKTFDRCAVIFAWAIWIGAIAMAIWPPDRPLGPAVPPGNSWAQEMWRGRVLFSLVFAPLGCILRFYASIRLNSLISSFPLGTFIVNIAGTAILGICWDLQHSPLGVAGGRVGGGLVGCQVLQGVQDGFCGCLTTISTWVLEIMGLKRKHAYIYSGISMSVALAFLVVIMGSLVWSSGVSAATCS</sequence>
<feature type="region of interest" description="Disordered" evidence="9">
    <location>
        <begin position="87"/>
        <end position="118"/>
    </location>
</feature>
<feature type="region of interest" description="Disordered" evidence="9">
    <location>
        <begin position="152"/>
        <end position="188"/>
    </location>
</feature>
<feature type="compositionally biased region" description="Basic and acidic residues" evidence="9">
    <location>
        <begin position="261"/>
        <end position="277"/>
    </location>
</feature>
<dbReference type="GO" id="GO:0005886">
    <property type="term" value="C:plasma membrane"/>
    <property type="evidence" value="ECO:0007669"/>
    <property type="project" value="UniProtKB-SubCell"/>
</dbReference>
<keyword evidence="5 10" id="KW-1133">Transmembrane helix</keyword>
<feature type="transmembrane region" description="Helical" evidence="10">
    <location>
        <begin position="417"/>
        <end position="436"/>
    </location>
</feature>
<evidence type="ECO:0000313" key="12">
    <source>
        <dbReference type="Proteomes" id="UP000785200"/>
    </source>
</evidence>
<feature type="region of interest" description="Disordered" evidence="9">
    <location>
        <begin position="261"/>
        <end position="301"/>
    </location>
</feature>
<comment type="catalytic activity">
    <reaction evidence="8">
        <text>fluoride(in) = fluoride(out)</text>
        <dbReference type="Rhea" id="RHEA:76159"/>
        <dbReference type="ChEBI" id="CHEBI:17051"/>
    </reaction>
    <physiologicalReaction direction="left-to-right" evidence="8">
        <dbReference type="Rhea" id="RHEA:76160"/>
    </physiologicalReaction>
</comment>
<accession>A0A9P7AUJ6</accession>
<proteinExistence type="inferred from homology"/>
<comment type="caution">
    <text evidence="11">The sequence shown here is derived from an EMBL/GenBank/DDBJ whole genome shotgun (WGS) entry which is preliminary data.</text>
</comment>
<evidence type="ECO:0000256" key="1">
    <source>
        <dbReference type="ARBA" id="ARBA00002598"/>
    </source>
</evidence>
<evidence type="ECO:0000256" key="5">
    <source>
        <dbReference type="ARBA" id="ARBA00022989"/>
    </source>
</evidence>
<feature type="transmembrane region" description="Helical" evidence="10">
    <location>
        <begin position="368"/>
        <end position="388"/>
    </location>
</feature>
<feature type="compositionally biased region" description="Basic and acidic residues" evidence="9">
    <location>
        <begin position="87"/>
        <end position="100"/>
    </location>
</feature>
<dbReference type="InterPro" id="IPR003691">
    <property type="entry name" value="FluC"/>
</dbReference>
<reference evidence="11" key="1">
    <citation type="submission" date="2019-07" db="EMBL/GenBank/DDBJ databases">
        <title>Hyphodiscus hymeniophilus genome sequencing and assembly.</title>
        <authorList>
            <person name="Kramer G."/>
            <person name="Nodwell J."/>
        </authorList>
    </citation>
    <scope>NUCLEOTIDE SEQUENCE</scope>
    <source>
        <strain evidence="11">ATCC 34498</strain>
    </source>
</reference>
<feature type="transmembrane region" description="Helical" evidence="10">
    <location>
        <begin position="203"/>
        <end position="223"/>
    </location>
</feature>
<keyword evidence="3" id="KW-1003">Cell membrane</keyword>
<dbReference type="Proteomes" id="UP000785200">
    <property type="component" value="Unassembled WGS sequence"/>
</dbReference>
<dbReference type="PANTHER" id="PTHR28259">
    <property type="entry name" value="FLUORIDE EXPORT PROTEIN 1-RELATED"/>
    <property type="match status" value="1"/>
</dbReference>
<keyword evidence="12" id="KW-1185">Reference proteome</keyword>
<organism evidence="11 12">
    <name type="scientific">Hyphodiscus hymeniophilus</name>
    <dbReference type="NCBI Taxonomy" id="353542"/>
    <lineage>
        <taxon>Eukaryota</taxon>
        <taxon>Fungi</taxon>
        <taxon>Dikarya</taxon>
        <taxon>Ascomycota</taxon>
        <taxon>Pezizomycotina</taxon>
        <taxon>Leotiomycetes</taxon>
        <taxon>Helotiales</taxon>
        <taxon>Hyphodiscaceae</taxon>
        <taxon>Hyphodiscus</taxon>
    </lineage>
</organism>
<evidence type="ECO:0000313" key="11">
    <source>
        <dbReference type="EMBL" id="KAG0646516.1"/>
    </source>
</evidence>
<feature type="transmembrane region" description="Helical" evidence="10">
    <location>
        <begin position="456"/>
        <end position="476"/>
    </location>
</feature>
<evidence type="ECO:0000256" key="8">
    <source>
        <dbReference type="ARBA" id="ARBA00035585"/>
    </source>
</evidence>
<feature type="transmembrane region" description="Helical" evidence="10">
    <location>
        <begin position="530"/>
        <end position="550"/>
    </location>
</feature>
<keyword evidence="4 10" id="KW-0812">Transmembrane</keyword>
<feature type="transmembrane region" description="Helical" evidence="10">
    <location>
        <begin position="317"/>
        <end position="338"/>
    </location>
</feature>
<dbReference type="PANTHER" id="PTHR28259:SF1">
    <property type="entry name" value="FLUORIDE EXPORT PROTEIN 1-RELATED"/>
    <property type="match status" value="1"/>
</dbReference>